<dbReference type="Proteomes" id="UP000030669">
    <property type="component" value="Unassembled WGS sequence"/>
</dbReference>
<dbReference type="KEGG" id="gtr:GLOTRDRAFT_128733"/>
<gene>
    <name evidence="2" type="ORF">GLOTRDRAFT_128733</name>
</gene>
<feature type="region of interest" description="Disordered" evidence="1">
    <location>
        <begin position="1"/>
        <end position="117"/>
    </location>
</feature>
<feature type="compositionally biased region" description="Basic residues" evidence="1">
    <location>
        <begin position="1"/>
        <end position="11"/>
    </location>
</feature>
<organism evidence="2 3">
    <name type="scientific">Gloeophyllum trabeum (strain ATCC 11539 / FP-39264 / Madison 617)</name>
    <name type="common">Brown rot fungus</name>
    <dbReference type="NCBI Taxonomy" id="670483"/>
    <lineage>
        <taxon>Eukaryota</taxon>
        <taxon>Fungi</taxon>
        <taxon>Dikarya</taxon>
        <taxon>Basidiomycota</taxon>
        <taxon>Agaricomycotina</taxon>
        <taxon>Agaricomycetes</taxon>
        <taxon>Gloeophyllales</taxon>
        <taxon>Gloeophyllaceae</taxon>
        <taxon>Gloeophyllum</taxon>
    </lineage>
</organism>
<sequence length="494" mass="50462">MSDQRRKKSKIQSRCDHLAGGWAGFGPAEKAEGTKGTAHISPLHKVAKANSARALPQALHANDAKLSSSSTTPSVSTAAPQASGSPWSTDDVSDGQEHDIVNHHTEGENNPKDVSTDDSAVSLGILVDGVESGSTADGASPQVPVTPTEVVSDTLDGDSEGGSIGEEESEDVLEPQSLLPPRSRMGRFVVSCDAQNGNVAAANTPPLTGSAKVNSTTAPPQVPTAGNAKMSTSTAVTSGSSSSVGHISNGEEANAAADCSIGGDAEPHGSPMAKGAEASGELGDGVEDRSQVEGTSLRSTTPVEVLSEAYDRGTNGGSAEESAASEAPASAPAHRSEVAENRSLAAMTPAETALEALDDVVSHVPLTPSSAPSVGEENGSSTAPNANVQKIDEPTYLQAPMEAKDALESVSERQGSASTMSSKAKPEDRKELSQASATPPNNNKRKCLGEDEEISSSTVKKNSKTVDESPSTAHQSNGEAGPPVKAKRMKTEKF</sequence>
<feature type="compositionally biased region" description="Polar residues" evidence="1">
    <location>
        <begin position="205"/>
        <end position="219"/>
    </location>
</feature>
<feature type="compositionally biased region" description="Polar residues" evidence="1">
    <location>
        <begin position="132"/>
        <end position="151"/>
    </location>
</feature>
<dbReference type="RefSeq" id="XP_007865589.1">
    <property type="nucleotide sequence ID" value="XM_007867398.1"/>
</dbReference>
<feature type="compositionally biased region" description="Polar residues" evidence="1">
    <location>
        <begin position="433"/>
        <end position="442"/>
    </location>
</feature>
<dbReference type="HOGENOM" id="CLU_590584_0_0_1"/>
<feature type="region of interest" description="Disordered" evidence="1">
    <location>
        <begin position="201"/>
        <end position="494"/>
    </location>
</feature>
<name>S7Q7K8_GLOTA</name>
<evidence type="ECO:0000313" key="3">
    <source>
        <dbReference type="Proteomes" id="UP000030669"/>
    </source>
</evidence>
<dbReference type="AlphaFoldDB" id="S7Q7K8"/>
<protein>
    <submittedName>
        <fullName evidence="2">Uncharacterized protein</fullName>
    </submittedName>
</protein>
<reference evidence="2 3" key="1">
    <citation type="journal article" date="2012" name="Science">
        <title>The Paleozoic origin of enzymatic lignin decomposition reconstructed from 31 fungal genomes.</title>
        <authorList>
            <person name="Floudas D."/>
            <person name="Binder M."/>
            <person name="Riley R."/>
            <person name="Barry K."/>
            <person name="Blanchette R.A."/>
            <person name="Henrissat B."/>
            <person name="Martinez A.T."/>
            <person name="Otillar R."/>
            <person name="Spatafora J.W."/>
            <person name="Yadav J.S."/>
            <person name="Aerts A."/>
            <person name="Benoit I."/>
            <person name="Boyd A."/>
            <person name="Carlson A."/>
            <person name="Copeland A."/>
            <person name="Coutinho P.M."/>
            <person name="de Vries R.P."/>
            <person name="Ferreira P."/>
            <person name="Findley K."/>
            <person name="Foster B."/>
            <person name="Gaskell J."/>
            <person name="Glotzer D."/>
            <person name="Gorecki P."/>
            <person name="Heitman J."/>
            <person name="Hesse C."/>
            <person name="Hori C."/>
            <person name="Igarashi K."/>
            <person name="Jurgens J.A."/>
            <person name="Kallen N."/>
            <person name="Kersten P."/>
            <person name="Kohler A."/>
            <person name="Kuees U."/>
            <person name="Kumar T.K.A."/>
            <person name="Kuo A."/>
            <person name="LaButti K."/>
            <person name="Larrondo L.F."/>
            <person name="Lindquist E."/>
            <person name="Ling A."/>
            <person name="Lombard V."/>
            <person name="Lucas S."/>
            <person name="Lundell T."/>
            <person name="Martin R."/>
            <person name="McLaughlin D.J."/>
            <person name="Morgenstern I."/>
            <person name="Morin E."/>
            <person name="Murat C."/>
            <person name="Nagy L.G."/>
            <person name="Nolan M."/>
            <person name="Ohm R.A."/>
            <person name="Patyshakuliyeva A."/>
            <person name="Rokas A."/>
            <person name="Ruiz-Duenas F.J."/>
            <person name="Sabat G."/>
            <person name="Salamov A."/>
            <person name="Samejima M."/>
            <person name="Schmutz J."/>
            <person name="Slot J.C."/>
            <person name="St John F."/>
            <person name="Stenlid J."/>
            <person name="Sun H."/>
            <person name="Sun S."/>
            <person name="Syed K."/>
            <person name="Tsang A."/>
            <person name="Wiebenga A."/>
            <person name="Young D."/>
            <person name="Pisabarro A."/>
            <person name="Eastwood D.C."/>
            <person name="Martin F."/>
            <person name="Cullen D."/>
            <person name="Grigoriev I.V."/>
            <person name="Hibbett D.S."/>
        </authorList>
    </citation>
    <scope>NUCLEOTIDE SEQUENCE [LARGE SCALE GENOMIC DNA]</scope>
    <source>
        <strain evidence="2 3">ATCC 11539</strain>
    </source>
</reference>
<feature type="compositionally biased region" description="Polar residues" evidence="1">
    <location>
        <begin position="367"/>
        <end position="388"/>
    </location>
</feature>
<feature type="compositionally biased region" description="Basic and acidic residues" evidence="1">
    <location>
        <begin position="402"/>
        <end position="411"/>
    </location>
</feature>
<feature type="compositionally biased region" description="Low complexity" evidence="1">
    <location>
        <begin position="318"/>
        <end position="333"/>
    </location>
</feature>
<feature type="compositionally biased region" description="Basic and acidic residues" evidence="1">
    <location>
        <begin position="95"/>
        <end position="115"/>
    </location>
</feature>
<accession>S7Q7K8</accession>
<feature type="compositionally biased region" description="Polar residues" evidence="1">
    <location>
        <begin position="292"/>
        <end position="302"/>
    </location>
</feature>
<feature type="region of interest" description="Disordered" evidence="1">
    <location>
        <begin position="131"/>
        <end position="180"/>
    </location>
</feature>
<keyword evidence="3" id="KW-1185">Reference proteome</keyword>
<feature type="compositionally biased region" description="Low complexity" evidence="1">
    <location>
        <begin position="231"/>
        <end position="245"/>
    </location>
</feature>
<feature type="compositionally biased region" description="Low complexity" evidence="1">
    <location>
        <begin position="67"/>
        <end position="83"/>
    </location>
</feature>
<dbReference type="EMBL" id="KB469301">
    <property type="protein sequence ID" value="EPQ55502.1"/>
    <property type="molecule type" value="Genomic_DNA"/>
</dbReference>
<evidence type="ECO:0000313" key="2">
    <source>
        <dbReference type="EMBL" id="EPQ55502.1"/>
    </source>
</evidence>
<dbReference type="GeneID" id="19301776"/>
<feature type="compositionally biased region" description="Acidic residues" evidence="1">
    <location>
        <begin position="155"/>
        <end position="173"/>
    </location>
</feature>
<feature type="compositionally biased region" description="Polar residues" evidence="1">
    <location>
        <begin position="468"/>
        <end position="478"/>
    </location>
</feature>
<proteinExistence type="predicted"/>
<feature type="compositionally biased region" description="Polar residues" evidence="1">
    <location>
        <begin position="412"/>
        <end position="422"/>
    </location>
</feature>
<evidence type="ECO:0000256" key="1">
    <source>
        <dbReference type="SAM" id="MobiDB-lite"/>
    </source>
</evidence>
<dbReference type="OMA" id="NGSAMCG"/>